<feature type="domain" description="Mechanosensitive ion channel transmembrane helices 2/3" evidence="10">
    <location>
        <begin position="164"/>
        <end position="201"/>
    </location>
</feature>
<dbReference type="InterPro" id="IPR023408">
    <property type="entry name" value="MscS_beta-dom_sf"/>
</dbReference>
<evidence type="ECO:0000256" key="3">
    <source>
        <dbReference type="ARBA" id="ARBA00022475"/>
    </source>
</evidence>
<evidence type="ECO:0000313" key="12">
    <source>
        <dbReference type="Proteomes" id="UP001320876"/>
    </source>
</evidence>
<dbReference type="Proteomes" id="UP001320876">
    <property type="component" value="Unassembled WGS sequence"/>
</dbReference>
<dbReference type="EMBL" id="JAPDDT010000003">
    <property type="protein sequence ID" value="MCW1922711.1"/>
    <property type="molecule type" value="Genomic_DNA"/>
</dbReference>
<dbReference type="InterPro" id="IPR011014">
    <property type="entry name" value="MscS_channel_TM-2"/>
</dbReference>
<comment type="subcellular location">
    <subcellularLocation>
        <location evidence="1">Cell membrane</location>
        <topology evidence="1">Multi-pass membrane protein</topology>
    </subcellularLocation>
</comment>
<dbReference type="InterPro" id="IPR006685">
    <property type="entry name" value="MscS_channel_2nd"/>
</dbReference>
<dbReference type="Pfam" id="PF00924">
    <property type="entry name" value="MS_channel_2nd"/>
    <property type="match status" value="1"/>
</dbReference>
<dbReference type="SUPFAM" id="SSF82689">
    <property type="entry name" value="Mechanosensitive channel protein MscS (YggB), C-terminal domain"/>
    <property type="match status" value="1"/>
</dbReference>
<feature type="domain" description="Mechanosensitive ion channel MscS" evidence="8">
    <location>
        <begin position="203"/>
        <end position="268"/>
    </location>
</feature>
<comment type="caution">
    <text evidence="11">The sequence shown here is derived from an EMBL/GenBank/DDBJ whole genome shotgun (WGS) entry which is preliminary data.</text>
</comment>
<dbReference type="Gene3D" id="1.10.287.1260">
    <property type="match status" value="1"/>
</dbReference>
<keyword evidence="5 7" id="KW-1133">Transmembrane helix</keyword>
<dbReference type="SUPFAM" id="SSF82861">
    <property type="entry name" value="Mechanosensitive channel protein MscS (YggB), transmembrane region"/>
    <property type="match status" value="1"/>
</dbReference>
<keyword evidence="4 7" id="KW-0812">Transmembrane</keyword>
<organism evidence="11 12">
    <name type="scientific">Luteolibacter arcticus</name>
    <dbReference type="NCBI Taxonomy" id="1581411"/>
    <lineage>
        <taxon>Bacteria</taxon>
        <taxon>Pseudomonadati</taxon>
        <taxon>Verrucomicrobiota</taxon>
        <taxon>Verrucomicrobiia</taxon>
        <taxon>Verrucomicrobiales</taxon>
        <taxon>Verrucomicrobiaceae</taxon>
        <taxon>Luteolibacter</taxon>
    </lineage>
</organism>
<feature type="transmembrane region" description="Helical" evidence="7">
    <location>
        <begin position="111"/>
        <end position="129"/>
    </location>
</feature>
<evidence type="ECO:0000259" key="9">
    <source>
        <dbReference type="Pfam" id="PF21082"/>
    </source>
</evidence>
<evidence type="ECO:0000256" key="1">
    <source>
        <dbReference type="ARBA" id="ARBA00004651"/>
    </source>
</evidence>
<keyword evidence="6 7" id="KW-0472">Membrane</keyword>
<proteinExistence type="inferred from homology"/>
<evidence type="ECO:0000256" key="2">
    <source>
        <dbReference type="ARBA" id="ARBA00008017"/>
    </source>
</evidence>
<dbReference type="PANTHER" id="PTHR43634:SF2">
    <property type="entry name" value="LOW CONDUCTANCE MECHANOSENSITIVE CHANNEL YNAI"/>
    <property type="match status" value="1"/>
</dbReference>
<dbReference type="Gene3D" id="3.30.70.100">
    <property type="match status" value="1"/>
</dbReference>
<evidence type="ECO:0000259" key="8">
    <source>
        <dbReference type="Pfam" id="PF00924"/>
    </source>
</evidence>
<dbReference type="Pfam" id="PF21082">
    <property type="entry name" value="MS_channel_3rd"/>
    <property type="match status" value="1"/>
</dbReference>
<dbReference type="InterPro" id="IPR049142">
    <property type="entry name" value="MS_channel_1st"/>
</dbReference>
<evidence type="ECO:0000259" key="10">
    <source>
        <dbReference type="Pfam" id="PF21088"/>
    </source>
</evidence>
<dbReference type="InterPro" id="IPR045042">
    <property type="entry name" value="YnaI-like"/>
</dbReference>
<evidence type="ECO:0000313" key="11">
    <source>
        <dbReference type="EMBL" id="MCW1922711.1"/>
    </source>
</evidence>
<dbReference type="PANTHER" id="PTHR43634">
    <property type="entry name" value="OW CONDUCTANCE MECHANOSENSITIVE CHANNEL"/>
    <property type="match status" value="1"/>
</dbReference>
<dbReference type="Gene3D" id="2.30.30.60">
    <property type="match status" value="1"/>
</dbReference>
<dbReference type="InterPro" id="IPR010920">
    <property type="entry name" value="LSM_dom_sf"/>
</dbReference>
<comment type="similarity">
    <text evidence="2">Belongs to the MscS (TC 1.A.23) family.</text>
</comment>
<evidence type="ECO:0000256" key="6">
    <source>
        <dbReference type="ARBA" id="ARBA00023136"/>
    </source>
</evidence>
<dbReference type="InterPro" id="IPR011066">
    <property type="entry name" value="MscS_channel_C_sf"/>
</dbReference>
<evidence type="ECO:0000256" key="7">
    <source>
        <dbReference type="SAM" id="Phobius"/>
    </source>
</evidence>
<name>A0ABT3GGH2_9BACT</name>
<accession>A0ABT3GGH2</accession>
<evidence type="ECO:0000256" key="5">
    <source>
        <dbReference type="ARBA" id="ARBA00022989"/>
    </source>
</evidence>
<feature type="transmembrane region" description="Helical" evidence="7">
    <location>
        <begin position="28"/>
        <end position="48"/>
    </location>
</feature>
<protein>
    <submittedName>
        <fullName evidence="11">Mechanosensitive ion channel family protein</fullName>
    </submittedName>
</protein>
<dbReference type="Pfam" id="PF21088">
    <property type="entry name" value="MS_channel_1st"/>
    <property type="match status" value="1"/>
</dbReference>
<dbReference type="SUPFAM" id="SSF50182">
    <property type="entry name" value="Sm-like ribonucleoproteins"/>
    <property type="match status" value="1"/>
</dbReference>
<keyword evidence="3" id="KW-1003">Cell membrane</keyword>
<keyword evidence="12" id="KW-1185">Reference proteome</keyword>
<feature type="transmembrane region" description="Helical" evidence="7">
    <location>
        <begin position="166"/>
        <end position="199"/>
    </location>
</feature>
<dbReference type="InterPro" id="IPR049278">
    <property type="entry name" value="MS_channel_C"/>
</dbReference>
<sequence>MSPLHPFTPILASSMPAWLTTSLGGTPVWASLALPVVACLAWLAAKLIGMLAGSNAGRNDEEKVKENVKTKRSRFRSFVALSRKPAQWCVGTALFHLGRKPLPLSAGLQGFLHYLELAVGTLAILWLMLRLTDTGSKFLAGTLDRTGRSHAKAAIPLVRKVVKGAVIIFGIVFLLQNLGINVGAILAGLGIGGLALALAGKQTVEDLFAGVTLVVDQPARVGDFCKFGTSAGTIEDIGIRSTRIRTLDRTLLTIPNAKLCELPIENVTVRDRILLKAVLALRYETTPAQMRSILENMRALLEERPDIAPGSRVRFIEFTESALNLEVFAYVVTRDMNEFLMVREELYLRIMDIISESGSAFASPSPPVVLQAAGETAAVVG</sequence>
<reference evidence="11 12" key="1">
    <citation type="submission" date="2022-10" db="EMBL/GenBank/DDBJ databases">
        <title>Luteolibacter arcticus strain CCTCC AB 2014275, whole genome shotgun sequencing project.</title>
        <authorList>
            <person name="Zhao G."/>
            <person name="Shen L."/>
        </authorList>
    </citation>
    <scope>NUCLEOTIDE SEQUENCE [LARGE SCALE GENOMIC DNA]</scope>
    <source>
        <strain evidence="11 12">CCTCC AB 2014275</strain>
    </source>
</reference>
<evidence type="ECO:0000256" key="4">
    <source>
        <dbReference type="ARBA" id="ARBA00022692"/>
    </source>
</evidence>
<gene>
    <name evidence="11" type="ORF">OKA05_09115</name>
</gene>
<dbReference type="RefSeq" id="WP_264486819.1">
    <property type="nucleotide sequence ID" value="NZ_JAPDDT010000003.1"/>
</dbReference>
<feature type="domain" description="Mechanosensitive ion channel MscS C-terminal" evidence="9">
    <location>
        <begin position="281"/>
        <end position="359"/>
    </location>
</feature>